<dbReference type="Proteomes" id="UP000076088">
    <property type="component" value="Chromosome"/>
</dbReference>
<sequence>MFGENPNNDGRGLRIWLAEALYLFAAVVELQHLPIAVSDAGGRQPLRGSPLLGASDVVGQFDPHMLVDDALYSADQIIDLPVSEREQPRAGMRDAFADMVAVADSACDATGRVRDDLIDVAGIQAREQRCHTGALIL</sequence>
<keyword evidence="2" id="KW-1185">Reference proteome</keyword>
<evidence type="ECO:0000313" key="2">
    <source>
        <dbReference type="Proteomes" id="UP000076088"/>
    </source>
</evidence>
<reference evidence="1 2" key="2">
    <citation type="journal article" date="2016" name="Genome Announc.">
        <title>Complete Genome Sequence of Sphingopyxis macrogoltabida Strain 203N (NBRC 111659), a Polyethylene Glycol Degrader.</title>
        <authorList>
            <person name="Ohtsubo Y."/>
            <person name="Nonoyama S."/>
            <person name="Nagata Y."/>
            <person name="Numata M."/>
            <person name="Tsuchikane K."/>
            <person name="Hosoyama A."/>
            <person name="Yamazoe A."/>
            <person name="Tsuda M."/>
            <person name="Fujita N."/>
            <person name="Kawai F."/>
        </authorList>
    </citation>
    <scope>NUCLEOTIDE SEQUENCE [LARGE SCALE GENOMIC DNA]</scope>
    <source>
        <strain evidence="1 2">203N</strain>
    </source>
</reference>
<name>A0AAC9AVE7_SPHMC</name>
<protein>
    <submittedName>
        <fullName evidence="1">Uncharacterized protein</fullName>
    </submittedName>
</protein>
<dbReference type="AlphaFoldDB" id="A0AAC9AVE7"/>
<gene>
    <name evidence="1" type="ORF">ATM17_13250</name>
</gene>
<dbReference type="EMBL" id="CP013344">
    <property type="protein sequence ID" value="AMU90004.1"/>
    <property type="molecule type" value="Genomic_DNA"/>
</dbReference>
<proteinExistence type="predicted"/>
<reference evidence="2" key="1">
    <citation type="submission" date="2015-11" db="EMBL/GenBank/DDBJ databases">
        <title>Complete genome sequence of a polyethylene-glycol degrader Sphingopyxis macrogoltabida 203N (NBRC 111659).</title>
        <authorList>
            <person name="Yoshiyuki O."/>
            <person name="Shouta N."/>
            <person name="Nagata Y."/>
            <person name="Numata M."/>
            <person name="Tsuchikane K."/>
            <person name="Hosoyama A."/>
            <person name="Yamazoe A."/>
            <person name="Tsuda M."/>
            <person name="Fujita N."/>
            <person name="Kawai F."/>
        </authorList>
    </citation>
    <scope>NUCLEOTIDE SEQUENCE [LARGE SCALE GENOMIC DNA]</scope>
    <source>
        <strain evidence="2">203N</strain>
    </source>
</reference>
<accession>A0AAC9AVE7</accession>
<evidence type="ECO:0000313" key="1">
    <source>
        <dbReference type="EMBL" id="AMU90004.1"/>
    </source>
</evidence>
<organism evidence="1 2">
    <name type="scientific">Sphingopyxis macrogoltabida</name>
    <name type="common">Sphingomonas macrogoltabidus</name>
    <dbReference type="NCBI Taxonomy" id="33050"/>
    <lineage>
        <taxon>Bacteria</taxon>
        <taxon>Pseudomonadati</taxon>
        <taxon>Pseudomonadota</taxon>
        <taxon>Alphaproteobacteria</taxon>
        <taxon>Sphingomonadales</taxon>
        <taxon>Sphingomonadaceae</taxon>
        <taxon>Sphingopyxis</taxon>
    </lineage>
</organism>